<dbReference type="AlphaFoldDB" id="A0AAN9N417"/>
<evidence type="ECO:0000313" key="1">
    <source>
        <dbReference type="EMBL" id="KAK7363294.1"/>
    </source>
</evidence>
<gene>
    <name evidence="1" type="ORF">VNO77_05430</name>
</gene>
<protein>
    <submittedName>
        <fullName evidence="1">Uncharacterized protein</fullName>
    </submittedName>
</protein>
<evidence type="ECO:0000313" key="2">
    <source>
        <dbReference type="Proteomes" id="UP001367508"/>
    </source>
</evidence>
<dbReference type="Proteomes" id="UP001367508">
    <property type="component" value="Unassembled WGS sequence"/>
</dbReference>
<reference evidence="1 2" key="1">
    <citation type="submission" date="2024-01" db="EMBL/GenBank/DDBJ databases">
        <title>The genomes of 5 underutilized Papilionoideae crops provide insights into root nodulation and disease resistanc.</title>
        <authorList>
            <person name="Jiang F."/>
        </authorList>
    </citation>
    <scope>NUCLEOTIDE SEQUENCE [LARGE SCALE GENOMIC DNA]</scope>
    <source>
        <strain evidence="1">LVBAO_FW01</strain>
        <tissue evidence="1">Leaves</tissue>
    </source>
</reference>
<keyword evidence="2" id="KW-1185">Reference proteome</keyword>
<sequence>MVGDAQAHNVLLLEEAAALSAWAVACLCGTSRLENIFSVVHLAACLYCFKVELMCEWILCGFITVFMLEGSFCYSSIASIFKMKILYESLTWSLLLQLQNYASPEVEMQQLKCRVSECLVRGGYSWWEHSVSLIHPNRS</sequence>
<comment type="caution">
    <text evidence="1">The sequence shown here is derived from an EMBL/GenBank/DDBJ whole genome shotgun (WGS) entry which is preliminary data.</text>
</comment>
<name>A0AAN9N417_CANGL</name>
<organism evidence="1 2">
    <name type="scientific">Canavalia gladiata</name>
    <name type="common">Sword bean</name>
    <name type="synonym">Dolichos gladiatus</name>
    <dbReference type="NCBI Taxonomy" id="3824"/>
    <lineage>
        <taxon>Eukaryota</taxon>
        <taxon>Viridiplantae</taxon>
        <taxon>Streptophyta</taxon>
        <taxon>Embryophyta</taxon>
        <taxon>Tracheophyta</taxon>
        <taxon>Spermatophyta</taxon>
        <taxon>Magnoliopsida</taxon>
        <taxon>eudicotyledons</taxon>
        <taxon>Gunneridae</taxon>
        <taxon>Pentapetalae</taxon>
        <taxon>rosids</taxon>
        <taxon>fabids</taxon>
        <taxon>Fabales</taxon>
        <taxon>Fabaceae</taxon>
        <taxon>Papilionoideae</taxon>
        <taxon>50 kb inversion clade</taxon>
        <taxon>NPAAA clade</taxon>
        <taxon>indigoferoid/millettioid clade</taxon>
        <taxon>Phaseoleae</taxon>
        <taxon>Canavalia</taxon>
    </lineage>
</organism>
<dbReference type="EMBL" id="JAYMYQ010000001">
    <property type="protein sequence ID" value="KAK7363294.1"/>
    <property type="molecule type" value="Genomic_DNA"/>
</dbReference>
<proteinExistence type="predicted"/>
<accession>A0AAN9N417</accession>